<feature type="domain" description="LRAT" evidence="2">
    <location>
        <begin position="1"/>
        <end position="75"/>
    </location>
</feature>
<name>A0A9W9YD30_9CNID</name>
<evidence type="ECO:0000313" key="4">
    <source>
        <dbReference type="Proteomes" id="UP001163046"/>
    </source>
</evidence>
<gene>
    <name evidence="3" type="ORF">OS493_020014</name>
</gene>
<accession>A0A9W9YD30</accession>
<feature type="transmembrane region" description="Helical" evidence="1">
    <location>
        <begin position="135"/>
        <end position="154"/>
    </location>
</feature>
<feature type="transmembrane region" description="Helical" evidence="1">
    <location>
        <begin position="198"/>
        <end position="221"/>
    </location>
</feature>
<keyword evidence="1" id="KW-1133">Transmembrane helix</keyword>
<dbReference type="Pfam" id="PF04970">
    <property type="entry name" value="LRAT"/>
    <property type="match status" value="1"/>
</dbReference>
<keyword evidence="1" id="KW-0472">Membrane</keyword>
<organism evidence="3 4">
    <name type="scientific">Desmophyllum pertusum</name>
    <dbReference type="NCBI Taxonomy" id="174260"/>
    <lineage>
        <taxon>Eukaryota</taxon>
        <taxon>Metazoa</taxon>
        <taxon>Cnidaria</taxon>
        <taxon>Anthozoa</taxon>
        <taxon>Hexacorallia</taxon>
        <taxon>Scleractinia</taxon>
        <taxon>Caryophylliina</taxon>
        <taxon>Caryophylliidae</taxon>
        <taxon>Desmophyllum</taxon>
    </lineage>
</organism>
<proteinExistence type="predicted"/>
<evidence type="ECO:0000259" key="2">
    <source>
        <dbReference type="PROSITE" id="PS51934"/>
    </source>
</evidence>
<keyword evidence="1" id="KW-0812">Transmembrane</keyword>
<dbReference type="PROSITE" id="PS51934">
    <property type="entry name" value="LRAT"/>
    <property type="match status" value="1"/>
</dbReference>
<dbReference type="OrthoDB" id="5984725at2759"/>
<sequence length="248" mass="27039">MTLPHKGFIIDEGELQAKGEEVERVVWPEELRRYSAEDIIERAQSRVGEKFYHLIKNNCETFVMWCLCDLKISLQATPLRKILVEAGSAMLRTIWHGLQQVLKIGADLIDDIAVAVGRVTSNAVGKATKVALPKVGLIVGAAVTVVVEAIMAGYDIHNAVKKWKDGRLIKSREEFIEEVTDILLLAFSRSGGSIGGMIFGQLVIPIPILGGFVGAVLGVLVGHCAGKFFSETSTETIARLIESKIAKD</sequence>
<dbReference type="AlphaFoldDB" id="A0A9W9YD30"/>
<evidence type="ECO:0000313" key="3">
    <source>
        <dbReference type="EMBL" id="KAJ7331232.1"/>
    </source>
</evidence>
<dbReference type="Proteomes" id="UP001163046">
    <property type="component" value="Unassembled WGS sequence"/>
</dbReference>
<dbReference type="Gene3D" id="3.90.1720.10">
    <property type="entry name" value="endopeptidase domain like (from Nostoc punctiforme)"/>
    <property type="match status" value="1"/>
</dbReference>
<keyword evidence="4" id="KW-1185">Reference proteome</keyword>
<reference evidence="3" key="1">
    <citation type="submission" date="2023-01" db="EMBL/GenBank/DDBJ databases">
        <title>Genome assembly of the deep-sea coral Lophelia pertusa.</title>
        <authorList>
            <person name="Herrera S."/>
            <person name="Cordes E."/>
        </authorList>
    </citation>
    <scope>NUCLEOTIDE SEQUENCE</scope>
    <source>
        <strain evidence="3">USNM1676648</strain>
        <tissue evidence="3">Polyp</tissue>
    </source>
</reference>
<comment type="caution">
    <text evidence="3">The sequence shown here is derived from an EMBL/GenBank/DDBJ whole genome shotgun (WGS) entry which is preliminary data.</text>
</comment>
<protein>
    <recommendedName>
        <fullName evidence="2">LRAT domain-containing protein</fullName>
    </recommendedName>
</protein>
<dbReference type="EMBL" id="MU827789">
    <property type="protein sequence ID" value="KAJ7331232.1"/>
    <property type="molecule type" value="Genomic_DNA"/>
</dbReference>
<dbReference type="InterPro" id="IPR007053">
    <property type="entry name" value="LRAT_dom"/>
</dbReference>
<evidence type="ECO:0000256" key="1">
    <source>
        <dbReference type="SAM" id="Phobius"/>
    </source>
</evidence>